<feature type="region of interest" description="Disordered" evidence="7">
    <location>
        <begin position="70"/>
        <end position="102"/>
    </location>
</feature>
<dbReference type="SMART" id="SM00906">
    <property type="entry name" value="Fungal_trans"/>
    <property type="match status" value="1"/>
</dbReference>
<evidence type="ECO:0000256" key="7">
    <source>
        <dbReference type="SAM" id="MobiDB-lite"/>
    </source>
</evidence>
<dbReference type="CDD" id="cd12148">
    <property type="entry name" value="fungal_TF_MHR"/>
    <property type="match status" value="1"/>
</dbReference>
<evidence type="ECO:0000259" key="8">
    <source>
        <dbReference type="PROSITE" id="PS50048"/>
    </source>
</evidence>
<organism evidence="9">
    <name type="scientific">Bionectria ochroleuca</name>
    <name type="common">Gliocladium roseum</name>
    <dbReference type="NCBI Taxonomy" id="29856"/>
    <lineage>
        <taxon>Eukaryota</taxon>
        <taxon>Fungi</taxon>
        <taxon>Dikarya</taxon>
        <taxon>Ascomycota</taxon>
        <taxon>Pezizomycotina</taxon>
        <taxon>Sordariomycetes</taxon>
        <taxon>Hypocreomycetidae</taxon>
        <taxon>Hypocreales</taxon>
        <taxon>Bionectriaceae</taxon>
        <taxon>Clonostachys</taxon>
    </lineage>
</organism>
<dbReference type="GO" id="GO:0006351">
    <property type="term" value="P:DNA-templated transcription"/>
    <property type="evidence" value="ECO:0007669"/>
    <property type="project" value="InterPro"/>
</dbReference>
<dbReference type="GO" id="GO:0008270">
    <property type="term" value="F:zinc ion binding"/>
    <property type="evidence" value="ECO:0007669"/>
    <property type="project" value="InterPro"/>
</dbReference>
<dbReference type="GO" id="GO:0000981">
    <property type="term" value="F:DNA-binding transcription factor activity, RNA polymerase II-specific"/>
    <property type="evidence" value="ECO:0007669"/>
    <property type="project" value="InterPro"/>
</dbReference>
<dbReference type="PROSITE" id="PS50048">
    <property type="entry name" value="ZN2_CY6_FUNGAL_2"/>
    <property type="match status" value="1"/>
</dbReference>
<evidence type="ECO:0000256" key="1">
    <source>
        <dbReference type="ARBA" id="ARBA00004123"/>
    </source>
</evidence>
<evidence type="ECO:0000256" key="5">
    <source>
        <dbReference type="ARBA" id="ARBA00023163"/>
    </source>
</evidence>
<dbReference type="SMART" id="SM00066">
    <property type="entry name" value="GAL4"/>
    <property type="match status" value="1"/>
</dbReference>
<feature type="region of interest" description="Disordered" evidence="7">
    <location>
        <begin position="601"/>
        <end position="623"/>
    </location>
</feature>
<reference evidence="9" key="1">
    <citation type="submission" date="2015-01" db="EMBL/GenBank/DDBJ databases">
        <authorList>
            <person name="Durling Mikael"/>
        </authorList>
    </citation>
    <scope>NUCLEOTIDE SEQUENCE</scope>
</reference>
<gene>
    <name evidence="9" type="ORF">BN869_000013444_1</name>
</gene>
<dbReference type="GO" id="GO:0045944">
    <property type="term" value="P:positive regulation of transcription by RNA polymerase II"/>
    <property type="evidence" value="ECO:0007669"/>
    <property type="project" value="TreeGrafter"/>
</dbReference>
<dbReference type="InterPro" id="IPR036864">
    <property type="entry name" value="Zn2-C6_fun-type_DNA-bd_sf"/>
</dbReference>
<proteinExistence type="predicted"/>
<dbReference type="PROSITE" id="PS00463">
    <property type="entry name" value="ZN2_CY6_FUNGAL_1"/>
    <property type="match status" value="1"/>
</dbReference>
<accession>A0A0B7KRF8</accession>
<dbReference type="PANTHER" id="PTHR47540:SF6">
    <property type="entry name" value="ZN(II)2CYS6 TRANSCRIPTION FACTOR (EUROFUNG)"/>
    <property type="match status" value="1"/>
</dbReference>
<dbReference type="Pfam" id="PF00172">
    <property type="entry name" value="Zn_clus"/>
    <property type="match status" value="1"/>
</dbReference>
<dbReference type="Pfam" id="PF04082">
    <property type="entry name" value="Fungal_trans"/>
    <property type="match status" value="1"/>
</dbReference>
<dbReference type="InterPro" id="IPR007219">
    <property type="entry name" value="XnlR_reg_dom"/>
</dbReference>
<keyword evidence="6" id="KW-0539">Nucleus</keyword>
<evidence type="ECO:0000313" key="9">
    <source>
        <dbReference type="EMBL" id="CEO57386.1"/>
    </source>
</evidence>
<feature type="domain" description="Zn(2)-C6 fungal-type" evidence="8">
    <location>
        <begin position="15"/>
        <end position="46"/>
    </location>
</feature>
<dbReference type="InterPro" id="IPR001138">
    <property type="entry name" value="Zn2Cys6_DnaBD"/>
</dbReference>
<dbReference type="CDD" id="cd00067">
    <property type="entry name" value="GAL4"/>
    <property type="match status" value="1"/>
</dbReference>
<sequence length="685" mass="77076">MNAEDRRKAKRLIAACHRCHLHKIKCSGSRPCQSCISSSDEGNCEFPVKERKVTISESYLKKLEADSKRLERISNQRPTQTNQETFSDKEHEDISPTLSREENSMLNPIFDGQLENVIYERASEPAFVGEASCAAFHNRILQCLDDSHPLATVAFSNYYRVPKYQQLPLDPRTDFPESTHARLLLNVARRFIGSYPLPLLEASFMREVDVVYRKEVMPSDLWLCKFYSLLSLGEIYTNRRGVGDNRVPGTDYYIKAVNVFREAFEEPSLLQVEVLILLAWSSNILGRVMTAFSYIGNAMKIATSMGLHRSASKLITLSPAERECRRRTWWVLYFLERVSASKLGQPITIRDKDIDVELPSMDGLTEEEKTDFLDPIPMVANVKLGRIIGNILTDIYGIPERTNGLYIHRVYTIFKKLRAWHDELEPTVRLREQNTPRPVLSLHLAYNECIIQTTRPIHLHLFKAQFLPNGNSTAPRNQRSNNNLSPITLALADSCVQAAQASSRIAEGLFLDGSLATFGYWDAHHFFSAALILVISLAIKPDAATSDALSVLLAVLQSMKKDGNVPSVDYCERLLHLQERVAILRNKCQLGGNLVTACTSSDSPQAAESGGNQQDSPENRAQSFQTGTNLHHNQGIQSTPEKAIGSGSIDIFDNPVIGSFLDDNQVPWPDMFTGIWDLDESRLED</sequence>
<dbReference type="AlphaFoldDB" id="A0A0B7KRF8"/>
<protein>
    <recommendedName>
        <fullName evidence="8">Zn(2)-C6 fungal-type domain-containing protein</fullName>
    </recommendedName>
</protein>
<keyword evidence="2" id="KW-0479">Metal-binding</keyword>
<evidence type="ECO:0000256" key="4">
    <source>
        <dbReference type="ARBA" id="ARBA00023125"/>
    </source>
</evidence>
<keyword evidence="4" id="KW-0238">DNA-binding</keyword>
<dbReference type="GO" id="GO:0043565">
    <property type="term" value="F:sequence-specific DNA binding"/>
    <property type="evidence" value="ECO:0007669"/>
    <property type="project" value="TreeGrafter"/>
</dbReference>
<feature type="compositionally biased region" description="Polar residues" evidence="7">
    <location>
        <begin position="75"/>
        <end position="85"/>
    </location>
</feature>
<dbReference type="EMBL" id="CDPU01000098">
    <property type="protein sequence ID" value="CEO57386.1"/>
    <property type="molecule type" value="Genomic_DNA"/>
</dbReference>
<keyword evidence="3" id="KW-0805">Transcription regulation</keyword>
<dbReference type="PANTHER" id="PTHR47540">
    <property type="entry name" value="THIAMINE REPRESSIBLE GENES REGULATORY PROTEIN THI5"/>
    <property type="match status" value="1"/>
</dbReference>
<feature type="compositionally biased region" description="Basic and acidic residues" evidence="7">
    <location>
        <begin position="86"/>
        <end position="102"/>
    </location>
</feature>
<dbReference type="SUPFAM" id="SSF57701">
    <property type="entry name" value="Zn2/Cys6 DNA-binding domain"/>
    <property type="match status" value="1"/>
</dbReference>
<evidence type="ECO:0000256" key="2">
    <source>
        <dbReference type="ARBA" id="ARBA00022723"/>
    </source>
</evidence>
<dbReference type="InterPro" id="IPR051711">
    <property type="entry name" value="Stress_Response_Reg"/>
</dbReference>
<dbReference type="GO" id="GO:0005634">
    <property type="term" value="C:nucleus"/>
    <property type="evidence" value="ECO:0007669"/>
    <property type="project" value="UniProtKB-SubCell"/>
</dbReference>
<evidence type="ECO:0000256" key="6">
    <source>
        <dbReference type="ARBA" id="ARBA00023242"/>
    </source>
</evidence>
<name>A0A0B7KRF8_BIOOC</name>
<evidence type="ECO:0000256" key="3">
    <source>
        <dbReference type="ARBA" id="ARBA00023015"/>
    </source>
</evidence>
<comment type="subcellular location">
    <subcellularLocation>
        <location evidence="1">Nucleus</location>
    </subcellularLocation>
</comment>
<dbReference type="Gene3D" id="4.10.240.10">
    <property type="entry name" value="Zn(2)-C6 fungal-type DNA-binding domain"/>
    <property type="match status" value="1"/>
</dbReference>
<keyword evidence="5" id="KW-0804">Transcription</keyword>